<evidence type="ECO:0000256" key="7">
    <source>
        <dbReference type="ARBA" id="ARBA00023136"/>
    </source>
</evidence>
<dbReference type="RefSeq" id="XP_018320628.1">
    <property type="nucleotide sequence ID" value="XM_018465126.1"/>
</dbReference>
<dbReference type="InterPro" id="IPR017452">
    <property type="entry name" value="GPCR_Rhodpsn_7TM"/>
</dbReference>
<evidence type="ECO:0000256" key="3">
    <source>
        <dbReference type="ARBA" id="ARBA00022475"/>
    </source>
</evidence>
<feature type="transmembrane region" description="Helical" evidence="11">
    <location>
        <begin position="139"/>
        <end position="160"/>
    </location>
</feature>
<keyword evidence="3" id="KW-1003">Cell membrane</keyword>
<dbReference type="PROSITE" id="PS00237">
    <property type="entry name" value="G_PROTEIN_RECEP_F1_1"/>
    <property type="match status" value="1"/>
</dbReference>
<dbReference type="InterPro" id="IPR008365">
    <property type="entry name" value="Prostanoid_rcpt"/>
</dbReference>
<feature type="transmembrane region" description="Helical" evidence="11">
    <location>
        <begin position="24"/>
        <end position="44"/>
    </location>
</feature>
<keyword evidence="4 11" id="KW-0812">Transmembrane</keyword>
<reference evidence="14" key="1">
    <citation type="submission" date="2025-08" db="UniProtKB">
        <authorList>
            <consortium name="RefSeq"/>
        </authorList>
    </citation>
    <scope>IDENTIFICATION</scope>
    <source>
        <tissue evidence="14">Entire body</tissue>
    </source>
</reference>
<keyword evidence="5 11" id="KW-1133">Transmembrane helix</keyword>
<evidence type="ECO:0000256" key="10">
    <source>
        <dbReference type="ARBA" id="ARBA00023224"/>
    </source>
</evidence>
<keyword evidence="10" id="KW-0807">Transducer</keyword>
<dbReference type="GO" id="GO:0005886">
    <property type="term" value="C:plasma membrane"/>
    <property type="evidence" value="ECO:0007669"/>
    <property type="project" value="UniProtKB-SubCell"/>
</dbReference>
<protein>
    <submittedName>
        <fullName evidence="14">Prostaglandin E2 receptor EP3 subtype</fullName>
    </submittedName>
</protein>
<sequence length="338" mass="38673">MDQSDEFETDPFHPSANMTSLRQLVIFFSFVIGAAGNIAALWILHKSAKTRNSKHVLMLRCLATNDLVAQIGMLTLIHLDKYRVLPLYWACVLYVCLRAFGLSSGCVAFVMAIERWLALTRPFLYQKIVTYRMVKRTIFGLWLSAFVLTYLPLLGFGLYYENGKCCRYRDAKEIKDIVYAYVFCFIGTMLCLCIALCNISIIIELCRIGNHTRSLLRRCSRSGINNRYSTQEEIAFAKLMGYICIIFIACWMPQMISIPLAQVFHHSNACRIFSKIADICMCAYFTIDPYIYVLQRYFEKRRCSCFCPRKNKESISMQQSNGSSVLITPTTLAAVASV</sequence>
<feature type="transmembrane region" description="Helical" evidence="11">
    <location>
        <begin position="56"/>
        <end position="79"/>
    </location>
</feature>
<dbReference type="GO" id="GO:0004930">
    <property type="term" value="F:G protein-coupled receptor activity"/>
    <property type="evidence" value="ECO:0007669"/>
    <property type="project" value="UniProtKB-KW"/>
</dbReference>
<dbReference type="PANTHER" id="PTHR11866:SF16">
    <property type="entry name" value="PROSTAGLANDIN E2 RECEPTOR EP4 SUBTYPE-LIKE PROTEIN"/>
    <property type="match status" value="1"/>
</dbReference>
<feature type="domain" description="G-protein coupled receptors family 1 profile" evidence="12">
    <location>
        <begin position="36"/>
        <end position="292"/>
    </location>
</feature>
<organism evidence="13 14">
    <name type="scientific">Agrilus planipennis</name>
    <name type="common">Emerald ash borer</name>
    <name type="synonym">Agrilus marcopoli</name>
    <dbReference type="NCBI Taxonomy" id="224129"/>
    <lineage>
        <taxon>Eukaryota</taxon>
        <taxon>Metazoa</taxon>
        <taxon>Ecdysozoa</taxon>
        <taxon>Arthropoda</taxon>
        <taxon>Hexapoda</taxon>
        <taxon>Insecta</taxon>
        <taxon>Pterygota</taxon>
        <taxon>Neoptera</taxon>
        <taxon>Endopterygota</taxon>
        <taxon>Coleoptera</taxon>
        <taxon>Polyphaga</taxon>
        <taxon>Elateriformia</taxon>
        <taxon>Buprestoidea</taxon>
        <taxon>Buprestidae</taxon>
        <taxon>Agrilinae</taxon>
        <taxon>Agrilus</taxon>
    </lineage>
</organism>
<dbReference type="GO" id="GO:0007189">
    <property type="term" value="P:adenylate cyclase-activating G protein-coupled receptor signaling pathway"/>
    <property type="evidence" value="ECO:0007669"/>
    <property type="project" value="TreeGrafter"/>
</dbReference>
<dbReference type="Gene3D" id="1.20.1070.10">
    <property type="entry name" value="Rhodopsin 7-helix transmembrane proteins"/>
    <property type="match status" value="1"/>
</dbReference>
<feature type="transmembrane region" description="Helical" evidence="11">
    <location>
        <begin position="239"/>
        <end position="260"/>
    </location>
</feature>
<keyword evidence="7 11" id="KW-0472">Membrane</keyword>
<evidence type="ECO:0000313" key="14">
    <source>
        <dbReference type="RefSeq" id="XP_018320628.1"/>
    </source>
</evidence>
<comment type="similarity">
    <text evidence="2">Belongs to the G-protein coupled receptor 1 family.</text>
</comment>
<keyword evidence="9" id="KW-0325">Glycoprotein</keyword>
<name>A0A1W4WKH4_AGRPL</name>
<evidence type="ECO:0000313" key="13">
    <source>
        <dbReference type="Proteomes" id="UP000192223"/>
    </source>
</evidence>
<evidence type="ECO:0000256" key="6">
    <source>
        <dbReference type="ARBA" id="ARBA00023040"/>
    </source>
</evidence>
<dbReference type="AlphaFoldDB" id="A0A1W4WKH4"/>
<keyword evidence="8 14" id="KW-0675">Receptor</keyword>
<feature type="transmembrane region" description="Helical" evidence="11">
    <location>
        <begin position="272"/>
        <end position="293"/>
    </location>
</feature>
<evidence type="ECO:0000256" key="9">
    <source>
        <dbReference type="ARBA" id="ARBA00023180"/>
    </source>
</evidence>
<dbReference type="InParanoid" id="A0A1W4WKH4"/>
<feature type="transmembrane region" description="Helical" evidence="11">
    <location>
        <begin position="85"/>
        <end position="118"/>
    </location>
</feature>
<dbReference type="Proteomes" id="UP000192223">
    <property type="component" value="Unplaced"/>
</dbReference>
<keyword evidence="13" id="KW-1185">Reference proteome</keyword>
<evidence type="ECO:0000256" key="11">
    <source>
        <dbReference type="SAM" id="Phobius"/>
    </source>
</evidence>
<dbReference type="OrthoDB" id="5959154at2759"/>
<dbReference type="Pfam" id="PF00001">
    <property type="entry name" value="7tm_1"/>
    <property type="match status" value="1"/>
</dbReference>
<dbReference type="PANTHER" id="PTHR11866">
    <property type="entry name" value="G-PROTEIN COUPLED RECEPTOR FAMILY 1 MEMBER"/>
    <property type="match status" value="1"/>
</dbReference>
<proteinExistence type="inferred from homology"/>
<dbReference type="STRING" id="224129.A0A1W4WKH4"/>
<dbReference type="SUPFAM" id="SSF81321">
    <property type="entry name" value="Family A G protein-coupled receptor-like"/>
    <property type="match status" value="1"/>
</dbReference>
<dbReference type="GO" id="GO:0007204">
    <property type="term" value="P:positive regulation of cytosolic calcium ion concentration"/>
    <property type="evidence" value="ECO:0007669"/>
    <property type="project" value="TreeGrafter"/>
</dbReference>
<keyword evidence="6" id="KW-0297">G-protein coupled receptor</keyword>
<dbReference type="InterPro" id="IPR000276">
    <property type="entry name" value="GPCR_Rhodpsn"/>
</dbReference>
<evidence type="ECO:0000256" key="8">
    <source>
        <dbReference type="ARBA" id="ARBA00023170"/>
    </source>
</evidence>
<dbReference type="PROSITE" id="PS50262">
    <property type="entry name" value="G_PROTEIN_RECEP_F1_2"/>
    <property type="match status" value="1"/>
</dbReference>
<dbReference type="GeneID" id="108733807"/>
<evidence type="ECO:0000256" key="2">
    <source>
        <dbReference type="ARBA" id="ARBA00010663"/>
    </source>
</evidence>
<comment type="subcellular location">
    <subcellularLocation>
        <location evidence="1">Cell membrane</location>
        <topology evidence="1">Multi-pass membrane protein</topology>
    </subcellularLocation>
</comment>
<accession>A0A1W4WKH4</accession>
<dbReference type="KEGG" id="apln:108733807"/>
<feature type="transmembrane region" description="Helical" evidence="11">
    <location>
        <begin position="180"/>
        <end position="203"/>
    </location>
</feature>
<dbReference type="FunCoup" id="A0A1W4WKH4">
    <property type="interactions" value="73"/>
</dbReference>
<evidence type="ECO:0000256" key="4">
    <source>
        <dbReference type="ARBA" id="ARBA00022692"/>
    </source>
</evidence>
<evidence type="ECO:0000256" key="5">
    <source>
        <dbReference type="ARBA" id="ARBA00022989"/>
    </source>
</evidence>
<evidence type="ECO:0000256" key="1">
    <source>
        <dbReference type="ARBA" id="ARBA00004651"/>
    </source>
</evidence>
<evidence type="ECO:0000259" key="12">
    <source>
        <dbReference type="PROSITE" id="PS50262"/>
    </source>
</evidence>
<gene>
    <name evidence="14" type="primary">LOC108733807</name>
</gene>